<evidence type="ECO:0000256" key="2">
    <source>
        <dbReference type="ARBA" id="ARBA00005069"/>
    </source>
</evidence>
<keyword evidence="4 6" id="KW-0547">Nucleotide-binding</keyword>
<dbReference type="UniPathway" id="UPA00087">
    <property type="reaction ID" value="UER00175"/>
</dbReference>
<dbReference type="GO" id="GO:0005524">
    <property type="term" value="F:ATP binding"/>
    <property type="evidence" value="ECO:0007669"/>
    <property type="project" value="UniProtKB-KW"/>
</dbReference>
<dbReference type="GO" id="GO:0005829">
    <property type="term" value="C:cytosol"/>
    <property type="evidence" value="ECO:0007669"/>
    <property type="project" value="TreeGrafter"/>
</dbReference>
<dbReference type="NCBIfam" id="NF007485">
    <property type="entry name" value="PRK10078.1"/>
    <property type="match status" value="1"/>
</dbReference>
<keyword evidence="3 6" id="KW-0808">Transferase</keyword>
<accession>A0A239BVC8</accession>
<gene>
    <name evidence="6" type="primary">phnN</name>
    <name evidence="8" type="ORF">SAMN05216255_1342</name>
</gene>
<dbReference type="PANTHER" id="PTHR23117:SF8">
    <property type="entry name" value="RIBOSE 1,5-BISPHOSPHATE PHOSPHOKINASE PHNN"/>
    <property type="match status" value="1"/>
</dbReference>
<name>A0A239BVC8_9PSED</name>
<comment type="pathway">
    <text evidence="2 6">Metabolic intermediate biosynthesis; 5-phospho-alpha-D-ribose 1-diphosphate biosynthesis; 5-phospho-alpha-D-ribose 1-diphosphate from D-ribose 5-phosphate (route II): step 3/3.</text>
</comment>
<dbReference type="Proteomes" id="UP000242915">
    <property type="component" value="Unassembled WGS sequence"/>
</dbReference>
<keyword evidence="9" id="KW-1185">Reference proteome</keyword>
<dbReference type="SMART" id="SM00072">
    <property type="entry name" value="GuKc"/>
    <property type="match status" value="1"/>
</dbReference>
<comment type="catalytic activity">
    <reaction evidence="1 6">
        <text>alpha-D-ribose 1,5-bisphosphate + ATP = 5-phospho-alpha-D-ribose 1-diphosphate + ADP</text>
        <dbReference type="Rhea" id="RHEA:20109"/>
        <dbReference type="ChEBI" id="CHEBI:30616"/>
        <dbReference type="ChEBI" id="CHEBI:58017"/>
        <dbReference type="ChEBI" id="CHEBI:68688"/>
        <dbReference type="ChEBI" id="CHEBI:456216"/>
        <dbReference type="EC" id="2.7.4.23"/>
    </reaction>
</comment>
<dbReference type="InterPro" id="IPR012699">
    <property type="entry name" value="PhnN"/>
</dbReference>
<dbReference type="GO" id="GO:0006015">
    <property type="term" value="P:5-phosphoribose 1-diphosphate biosynthetic process"/>
    <property type="evidence" value="ECO:0007669"/>
    <property type="project" value="UniProtKB-UniRule"/>
</dbReference>
<evidence type="ECO:0000313" key="8">
    <source>
        <dbReference type="EMBL" id="SNS11582.1"/>
    </source>
</evidence>
<protein>
    <recommendedName>
        <fullName evidence="6">Ribose 1,5-bisphosphate phosphokinase PhnN</fullName>
        <ecNumber evidence="6">2.7.4.23</ecNumber>
    </recommendedName>
    <alternativeName>
        <fullName evidence="6">Ribose 1,5-bisphosphokinase</fullName>
    </alternativeName>
</protein>
<dbReference type="Gene3D" id="3.40.50.300">
    <property type="entry name" value="P-loop containing nucleotide triphosphate hydrolases"/>
    <property type="match status" value="1"/>
</dbReference>
<keyword evidence="5 6" id="KW-0067">ATP-binding</keyword>
<reference evidence="9" key="1">
    <citation type="submission" date="2017-06" db="EMBL/GenBank/DDBJ databases">
        <authorList>
            <person name="Varghese N."/>
            <person name="Submissions S."/>
        </authorList>
    </citation>
    <scope>NUCLEOTIDE SEQUENCE [LARGE SCALE GENOMIC DNA]</scope>
    <source>
        <strain evidence="9">CIP 108523</strain>
    </source>
</reference>
<sequence>MAGRLIYLIGPSGAGKDSLLNAAREQLAAMGCRVARRVITRSAEAQGEDAISLSPTAFDEQKWVGAFAMSWQANGLSYGIPRQINEWLAAGDNVLVNGSRAYLAEARARYPDMLAILLKVDDAVLRERLLQRGRESEAEIEQRLARNAQFTSQATSGDEQLLVLDNSSNFEQTVANLIRLIGPRRACA</sequence>
<dbReference type="InterPro" id="IPR008144">
    <property type="entry name" value="Guanylate_kin-like_dom"/>
</dbReference>
<dbReference type="EMBL" id="FZOG01000002">
    <property type="protein sequence ID" value="SNS11582.1"/>
    <property type="molecule type" value="Genomic_DNA"/>
</dbReference>
<dbReference type="AlphaFoldDB" id="A0A239BVC8"/>
<keyword evidence="8" id="KW-0418">Kinase</keyword>
<evidence type="ECO:0000256" key="1">
    <source>
        <dbReference type="ARBA" id="ARBA00000373"/>
    </source>
</evidence>
<dbReference type="GO" id="GO:0019634">
    <property type="term" value="P:organic phosphonate metabolic process"/>
    <property type="evidence" value="ECO:0007669"/>
    <property type="project" value="UniProtKB-UniRule"/>
</dbReference>
<dbReference type="Pfam" id="PF13238">
    <property type="entry name" value="AAA_18"/>
    <property type="match status" value="1"/>
</dbReference>
<evidence type="ECO:0000256" key="5">
    <source>
        <dbReference type="ARBA" id="ARBA00022840"/>
    </source>
</evidence>
<comment type="similarity">
    <text evidence="6">Belongs to the ribose 1,5-bisphosphokinase family.</text>
</comment>
<evidence type="ECO:0000259" key="7">
    <source>
        <dbReference type="PROSITE" id="PS50052"/>
    </source>
</evidence>
<dbReference type="PROSITE" id="PS50052">
    <property type="entry name" value="GUANYLATE_KINASE_2"/>
    <property type="match status" value="1"/>
</dbReference>
<dbReference type="PANTHER" id="PTHR23117">
    <property type="entry name" value="GUANYLATE KINASE-RELATED"/>
    <property type="match status" value="1"/>
</dbReference>
<feature type="domain" description="Guanylate kinase-like" evidence="7">
    <location>
        <begin position="3"/>
        <end position="182"/>
    </location>
</feature>
<dbReference type="EC" id="2.7.4.23" evidence="6"/>
<evidence type="ECO:0000256" key="6">
    <source>
        <dbReference type="HAMAP-Rule" id="MF_00836"/>
    </source>
</evidence>
<dbReference type="InterPro" id="IPR027417">
    <property type="entry name" value="P-loop_NTPase"/>
</dbReference>
<organism evidence="8 9">
    <name type="scientific">Pseudomonas segetis</name>
    <dbReference type="NCBI Taxonomy" id="298908"/>
    <lineage>
        <taxon>Bacteria</taxon>
        <taxon>Pseudomonadati</taxon>
        <taxon>Pseudomonadota</taxon>
        <taxon>Gammaproteobacteria</taxon>
        <taxon>Pseudomonadales</taxon>
        <taxon>Pseudomonadaceae</taxon>
        <taxon>Pseudomonas</taxon>
    </lineage>
</organism>
<dbReference type="HAMAP" id="MF_00836">
    <property type="entry name" value="PhnN"/>
    <property type="match status" value="1"/>
</dbReference>
<proteinExistence type="inferred from homology"/>
<feature type="binding site" evidence="6">
    <location>
        <begin position="10"/>
        <end position="17"/>
    </location>
    <ligand>
        <name>ATP</name>
        <dbReference type="ChEBI" id="CHEBI:30616"/>
    </ligand>
</feature>
<dbReference type="NCBIfam" id="TIGR02322">
    <property type="entry name" value="phosphon_PhnN"/>
    <property type="match status" value="1"/>
</dbReference>
<dbReference type="GO" id="GO:0033863">
    <property type="term" value="F:ribose 1,5-bisphosphate phosphokinase activity"/>
    <property type="evidence" value="ECO:0007669"/>
    <property type="project" value="UniProtKB-UniRule"/>
</dbReference>
<dbReference type="SUPFAM" id="SSF52540">
    <property type="entry name" value="P-loop containing nucleoside triphosphate hydrolases"/>
    <property type="match status" value="1"/>
</dbReference>
<comment type="function">
    <text evidence="6">Catalyzes the phosphorylation of ribose 1,5-bisphosphate to 5-phospho-D-ribosyl alpha-1-diphosphate (PRPP).</text>
</comment>
<evidence type="ECO:0000313" key="9">
    <source>
        <dbReference type="Proteomes" id="UP000242915"/>
    </source>
</evidence>
<evidence type="ECO:0000256" key="3">
    <source>
        <dbReference type="ARBA" id="ARBA00022679"/>
    </source>
</evidence>
<evidence type="ECO:0000256" key="4">
    <source>
        <dbReference type="ARBA" id="ARBA00022741"/>
    </source>
</evidence>
<dbReference type="InterPro" id="IPR008145">
    <property type="entry name" value="GK/Ca_channel_bsu"/>
</dbReference>
<dbReference type="RefSeq" id="WP_089359219.1">
    <property type="nucleotide sequence ID" value="NZ_FZOG01000002.1"/>
</dbReference>